<organism evidence="4 5">
    <name type="scientific">Saccoglossus kowalevskii</name>
    <name type="common">Acorn worm</name>
    <dbReference type="NCBI Taxonomy" id="10224"/>
    <lineage>
        <taxon>Eukaryota</taxon>
        <taxon>Metazoa</taxon>
        <taxon>Hemichordata</taxon>
        <taxon>Enteropneusta</taxon>
        <taxon>Harrimaniidae</taxon>
        <taxon>Saccoglossus</taxon>
    </lineage>
</organism>
<keyword evidence="1" id="KW-0175">Coiled coil</keyword>
<dbReference type="Proteomes" id="UP000694865">
    <property type="component" value="Unplaced"/>
</dbReference>
<keyword evidence="4" id="KW-1185">Reference proteome</keyword>
<name>A0ABM0MWB0_SACKO</name>
<dbReference type="InterPro" id="IPR029300">
    <property type="entry name" value="CEP170_C"/>
</dbReference>
<evidence type="ECO:0000313" key="4">
    <source>
        <dbReference type="Proteomes" id="UP000694865"/>
    </source>
</evidence>
<evidence type="ECO:0000313" key="5">
    <source>
        <dbReference type="RefSeq" id="XP_006824301.1"/>
    </source>
</evidence>
<sequence length="108" mass="12234">CLYNQNSGSSLSSQRENEIPTLKTANKELSGILSNLRKVEKRLEAIERSIDPDNGIAVDYNDDTDISVTSEDGRKYRHQTSRSWKMGLSTDNSADEWDDNKSDDQFFA</sequence>
<feature type="compositionally biased region" description="Basic and acidic residues" evidence="2">
    <location>
        <begin position="99"/>
        <end position="108"/>
    </location>
</feature>
<dbReference type="RefSeq" id="XP_006824301.1">
    <property type="nucleotide sequence ID" value="XM_006824238.1"/>
</dbReference>
<feature type="non-terminal residue" evidence="5">
    <location>
        <position position="1"/>
    </location>
</feature>
<gene>
    <name evidence="5" type="primary">LOC102803560</name>
</gene>
<dbReference type="Pfam" id="PF15308">
    <property type="entry name" value="CEP170_C"/>
    <property type="match status" value="1"/>
</dbReference>
<evidence type="ECO:0000256" key="2">
    <source>
        <dbReference type="SAM" id="MobiDB-lite"/>
    </source>
</evidence>
<protein>
    <submittedName>
        <fullName evidence="5">Uncharacterized protein LOC102803560</fullName>
    </submittedName>
</protein>
<evidence type="ECO:0000256" key="1">
    <source>
        <dbReference type="SAM" id="Coils"/>
    </source>
</evidence>
<dbReference type="GeneID" id="102803560"/>
<feature type="coiled-coil region" evidence="1">
    <location>
        <begin position="22"/>
        <end position="49"/>
    </location>
</feature>
<feature type="domain" description="CEP170 C-terminal" evidence="3">
    <location>
        <begin position="15"/>
        <end position="56"/>
    </location>
</feature>
<reference evidence="5" key="1">
    <citation type="submission" date="2025-08" db="UniProtKB">
        <authorList>
            <consortium name="RefSeq"/>
        </authorList>
    </citation>
    <scope>IDENTIFICATION</scope>
    <source>
        <tissue evidence="5">Testes</tissue>
    </source>
</reference>
<evidence type="ECO:0000259" key="3">
    <source>
        <dbReference type="Pfam" id="PF15308"/>
    </source>
</evidence>
<proteinExistence type="predicted"/>
<feature type="region of interest" description="Disordered" evidence="2">
    <location>
        <begin position="53"/>
        <end position="108"/>
    </location>
</feature>
<accession>A0ABM0MWB0</accession>